<feature type="domain" description="WLM" evidence="2">
    <location>
        <begin position="106"/>
        <end position="216"/>
    </location>
</feature>
<protein>
    <recommendedName>
        <fullName evidence="2">WLM domain-containing protein</fullName>
    </recommendedName>
</protein>
<evidence type="ECO:0000313" key="3">
    <source>
        <dbReference type="EMBL" id="CAG9315449.1"/>
    </source>
</evidence>
<proteinExistence type="predicted"/>
<keyword evidence="4" id="KW-1185">Reference proteome</keyword>
<reference evidence="3" key="1">
    <citation type="submission" date="2021-09" db="EMBL/GenBank/DDBJ databases">
        <authorList>
            <consortium name="AG Swart"/>
            <person name="Singh M."/>
            <person name="Singh A."/>
            <person name="Seah K."/>
            <person name="Emmerich C."/>
        </authorList>
    </citation>
    <scope>NUCLEOTIDE SEQUENCE</scope>
    <source>
        <strain evidence="3">ATCC30299</strain>
    </source>
</reference>
<organism evidence="3 4">
    <name type="scientific">Blepharisma stoltei</name>
    <dbReference type="NCBI Taxonomy" id="1481888"/>
    <lineage>
        <taxon>Eukaryota</taxon>
        <taxon>Sar</taxon>
        <taxon>Alveolata</taxon>
        <taxon>Ciliophora</taxon>
        <taxon>Postciliodesmatophora</taxon>
        <taxon>Heterotrichea</taxon>
        <taxon>Heterotrichida</taxon>
        <taxon>Blepharismidae</taxon>
        <taxon>Blepharisma</taxon>
    </lineage>
</organism>
<evidence type="ECO:0000256" key="1">
    <source>
        <dbReference type="SAM" id="MobiDB-lite"/>
    </source>
</evidence>
<accession>A0AAU9ITE9</accession>
<gene>
    <name evidence="3" type="ORF">BSTOLATCC_MIC13219</name>
</gene>
<dbReference type="AlphaFoldDB" id="A0AAU9ITE9"/>
<dbReference type="Pfam" id="PF08325">
    <property type="entry name" value="WLM"/>
    <property type="match status" value="1"/>
</dbReference>
<name>A0AAU9ITE9_9CILI</name>
<evidence type="ECO:0000313" key="4">
    <source>
        <dbReference type="Proteomes" id="UP001162131"/>
    </source>
</evidence>
<evidence type="ECO:0000259" key="2">
    <source>
        <dbReference type="Pfam" id="PF08325"/>
    </source>
</evidence>
<comment type="caution">
    <text evidence="3">The sequence shown here is derived from an EMBL/GenBank/DDBJ whole genome shotgun (WGS) entry which is preliminary data.</text>
</comment>
<sequence length="261" mass="30692">MEIFNEKANSISFDRRDRSRTPLPPKSATPKFLPSIKRKHKSTERPSKHKSDKKEKNSISREESASIGLKYYRLPSNYPKHFDTFSEYTNKEGKQIPLLHRGIVVKTLYNLHRDVQPIVNKFNLHYAALSENHPTKGKAAFTNRIPLKFFGPNAHAHHILIRIRHPSSPNDPKKFYNKSTLLAILFHELAHIRHMDHKQDFMLLIRDIYSYANRINLFPKDEEHQMPSCREWEKLIYNFKGRVSDEVLNDLYKSNDASFTN</sequence>
<feature type="region of interest" description="Disordered" evidence="1">
    <location>
        <begin position="1"/>
        <end position="62"/>
    </location>
</feature>
<dbReference type="Proteomes" id="UP001162131">
    <property type="component" value="Unassembled WGS sequence"/>
</dbReference>
<feature type="compositionally biased region" description="Basic residues" evidence="1">
    <location>
        <begin position="36"/>
        <end position="51"/>
    </location>
</feature>
<feature type="compositionally biased region" description="Basic and acidic residues" evidence="1">
    <location>
        <begin position="52"/>
        <end position="62"/>
    </location>
</feature>
<dbReference type="InterPro" id="IPR013536">
    <property type="entry name" value="WLM_dom"/>
</dbReference>
<dbReference type="EMBL" id="CAJZBQ010000013">
    <property type="protein sequence ID" value="CAG9315449.1"/>
    <property type="molecule type" value="Genomic_DNA"/>
</dbReference>